<organism evidence="2 3">
    <name type="scientific">Paraburkholderia fungorum</name>
    <dbReference type="NCBI Taxonomy" id="134537"/>
    <lineage>
        <taxon>Bacteria</taxon>
        <taxon>Pseudomonadati</taxon>
        <taxon>Pseudomonadota</taxon>
        <taxon>Betaproteobacteria</taxon>
        <taxon>Burkholderiales</taxon>
        <taxon>Burkholderiaceae</taxon>
        <taxon>Paraburkholderia</taxon>
    </lineage>
</organism>
<evidence type="ECO:0000313" key="2">
    <source>
        <dbReference type="EMBL" id="MDT8840265.1"/>
    </source>
</evidence>
<reference evidence="2" key="1">
    <citation type="submission" date="2022-08" db="EMBL/GenBank/DDBJ databases">
        <authorList>
            <person name="Kim S.-J."/>
        </authorList>
    </citation>
    <scope>NUCLEOTIDE SEQUENCE</scope>
    <source>
        <strain evidence="2">KJ</strain>
    </source>
</reference>
<dbReference type="Proteomes" id="UP001246473">
    <property type="component" value="Unassembled WGS sequence"/>
</dbReference>
<gene>
    <name evidence="2" type="ORF">ParKJ_22840</name>
</gene>
<evidence type="ECO:0000313" key="3">
    <source>
        <dbReference type="Proteomes" id="UP001246473"/>
    </source>
</evidence>
<proteinExistence type="predicted"/>
<dbReference type="EMBL" id="JANSLM010000008">
    <property type="protein sequence ID" value="MDT8840265.1"/>
    <property type="molecule type" value="Genomic_DNA"/>
</dbReference>
<evidence type="ECO:0000256" key="1">
    <source>
        <dbReference type="SAM" id="MobiDB-lite"/>
    </source>
</evidence>
<dbReference type="RefSeq" id="WP_315697134.1">
    <property type="nucleotide sequence ID" value="NZ_JANSLM010000008.1"/>
</dbReference>
<protein>
    <submittedName>
        <fullName evidence="2">Uncharacterized protein</fullName>
    </submittedName>
</protein>
<comment type="caution">
    <text evidence="2">The sequence shown here is derived from an EMBL/GenBank/DDBJ whole genome shotgun (WGS) entry which is preliminary data.</text>
</comment>
<feature type="region of interest" description="Disordered" evidence="1">
    <location>
        <begin position="128"/>
        <end position="171"/>
    </location>
</feature>
<dbReference type="AlphaFoldDB" id="A0AAP5QAT3"/>
<name>A0AAP5QAT3_9BURK</name>
<accession>A0AAP5QAT3</accession>
<sequence length="171" mass="18068">MTKPRPKWQTTLLIGLRVHFKSYPDVHTFLHTIKDGDVGAVLRDIVRTHIQQTGHRAGDPNYQKEVAMLGMSNLLDDTIAAANTSDSTPRSAAARNGTIQSLVAAPAAQAQPPTPMAPVPVLAAVSHPGLAGAPAKPDPAEIQETPTPPTEEPAAVPASRPPGILSRFNDD</sequence>